<keyword evidence="1" id="KW-1133">Transmembrane helix</keyword>
<accession>A0ABQ8QF78</accession>
<sequence>MTQVAVYNLYSHVRSSHQVYRFTTDMHNETGALLHRPCVVAIFPLVPLTISLSTTSFTVVLSLSPICTMCSYPLRTILIDLPRTFFDNLSRITIAYLPFIFCCACCIFMPRSN</sequence>
<feature type="transmembrane region" description="Helical" evidence="1">
    <location>
        <begin position="93"/>
        <end position="110"/>
    </location>
</feature>
<name>A0ABQ8QF78_9AGAR</name>
<dbReference type="Proteomes" id="UP001163828">
    <property type="component" value="Unassembled WGS sequence"/>
</dbReference>
<evidence type="ECO:0000256" key="1">
    <source>
        <dbReference type="SAM" id="Phobius"/>
    </source>
</evidence>
<feature type="transmembrane region" description="Helical" evidence="1">
    <location>
        <begin position="50"/>
        <end position="72"/>
    </location>
</feature>
<dbReference type="EMBL" id="MU790590">
    <property type="protein sequence ID" value="KAJ3997161.1"/>
    <property type="molecule type" value="Genomic_DNA"/>
</dbReference>
<evidence type="ECO:0000313" key="2">
    <source>
        <dbReference type="EMBL" id="KAJ3997161.1"/>
    </source>
</evidence>
<keyword evidence="1" id="KW-0812">Transmembrane</keyword>
<proteinExistence type="predicted"/>
<comment type="caution">
    <text evidence="2">The sequence shown here is derived from an EMBL/GenBank/DDBJ whole genome shotgun (WGS) entry which is preliminary data.</text>
</comment>
<organism evidence="2 3">
    <name type="scientific">Lentinula boryana</name>
    <dbReference type="NCBI Taxonomy" id="40481"/>
    <lineage>
        <taxon>Eukaryota</taxon>
        <taxon>Fungi</taxon>
        <taxon>Dikarya</taxon>
        <taxon>Basidiomycota</taxon>
        <taxon>Agaricomycotina</taxon>
        <taxon>Agaricomycetes</taxon>
        <taxon>Agaricomycetidae</taxon>
        <taxon>Agaricales</taxon>
        <taxon>Marasmiineae</taxon>
        <taxon>Omphalotaceae</taxon>
        <taxon>Lentinula</taxon>
    </lineage>
</organism>
<keyword evidence="1" id="KW-0472">Membrane</keyword>
<reference evidence="2" key="1">
    <citation type="submission" date="2022-08" db="EMBL/GenBank/DDBJ databases">
        <authorList>
            <consortium name="DOE Joint Genome Institute"/>
            <person name="Min B."/>
            <person name="Riley R."/>
            <person name="Sierra-Patev S."/>
            <person name="Naranjo-Ortiz M."/>
            <person name="Looney B."/>
            <person name="Konkel Z."/>
            <person name="Slot J.C."/>
            <person name="Sakamoto Y."/>
            <person name="Steenwyk J.L."/>
            <person name="Rokas A."/>
            <person name="Carro J."/>
            <person name="Camarero S."/>
            <person name="Ferreira P."/>
            <person name="Molpeceres G."/>
            <person name="Ruiz-Duenas F.J."/>
            <person name="Serrano A."/>
            <person name="Henrissat B."/>
            <person name="Drula E."/>
            <person name="Hughes K.W."/>
            <person name="Mata J.L."/>
            <person name="Ishikawa N.K."/>
            <person name="Vargas-Isla R."/>
            <person name="Ushijima S."/>
            <person name="Smith C.A."/>
            <person name="Ahrendt S."/>
            <person name="Andreopoulos W."/>
            <person name="He G."/>
            <person name="Labutti K."/>
            <person name="Lipzen A."/>
            <person name="Ng V."/>
            <person name="Sandor L."/>
            <person name="Barry K."/>
            <person name="Martinez A.T."/>
            <person name="Xiao Y."/>
            <person name="Gibbons J.G."/>
            <person name="Terashima K."/>
            <person name="Hibbett D.S."/>
            <person name="Grigoriev I.V."/>
        </authorList>
    </citation>
    <scope>NUCLEOTIDE SEQUENCE</scope>
    <source>
        <strain evidence="2">TFB10827</strain>
    </source>
</reference>
<evidence type="ECO:0000313" key="3">
    <source>
        <dbReference type="Proteomes" id="UP001163828"/>
    </source>
</evidence>
<gene>
    <name evidence="2" type="ORF">F5050DRAFT_1461298</name>
</gene>
<protein>
    <submittedName>
        <fullName evidence="2">Uncharacterized protein</fullName>
    </submittedName>
</protein>
<keyword evidence="3" id="KW-1185">Reference proteome</keyword>